<evidence type="ECO:0000256" key="5">
    <source>
        <dbReference type="SAM" id="SignalP"/>
    </source>
</evidence>
<dbReference type="PANTHER" id="PTHR33599:SF20">
    <property type="entry name" value="PROTEIN IDA"/>
    <property type="match status" value="1"/>
</dbReference>
<comment type="caution">
    <text evidence="6">The sequence shown here is derived from an EMBL/GenBank/DDBJ whole genome shotgun (WGS) entry which is preliminary data.</text>
</comment>
<dbReference type="GO" id="GO:0005576">
    <property type="term" value="C:extracellular region"/>
    <property type="evidence" value="ECO:0007669"/>
    <property type="project" value="UniProtKB-SubCell"/>
</dbReference>
<dbReference type="InterPro" id="IPR039639">
    <property type="entry name" value="IDA-like"/>
</dbReference>
<keyword evidence="7" id="KW-1185">Reference proteome</keyword>
<evidence type="ECO:0000256" key="1">
    <source>
        <dbReference type="ARBA" id="ARBA00004239"/>
    </source>
</evidence>
<feature type="chain" id="PRO_5042843051" evidence="5">
    <location>
        <begin position="36"/>
        <end position="101"/>
    </location>
</feature>
<comment type="subcellular location">
    <subcellularLocation>
        <location evidence="1">Secreted</location>
        <location evidence="1">Extracellular space</location>
    </subcellularLocation>
</comment>
<dbReference type="EMBL" id="JAXIOK010000001">
    <property type="protein sequence ID" value="KAK4779897.1"/>
    <property type="molecule type" value="Genomic_DNA"/>
</dbReference>
<evidence type="ECO:0000256" key="3">
    <source>
        <dbReference type="ARBA" id="ARBA00022729"/>
    </source>
</evidence>
<keyword evidence="3 5" id="KW-0732">Signal</keyword>
<name>A0AAN7QV37_9MYRT</name>
<proteinExistence type="predicted"/>
<evidence type="ECO:0000256" key="4">
    <source>
        <dbReference type="SAM" id="MobiDB-lite"/>
    </source>
</evidence>
<gene>
    <name evidence="6" type="ORF">SAY87_016003</name>
</gene>
<dbReference type="Proteomes" id="UP001345219">
    <property type="component" value="Chromosome 13"/>
</dbReference>
<dbReference type="GO" id="GO:0010227">
    <property type="term" value="P:floral organ abscission"/>
    <property type="evidence" value="ECO:0007669"/>
    <property type="project" value="InterPro"/>
</dbReference>
<protein>
    <submittedName>
        <fullName evidence="6">Uncharacterized protein</fullName>
    </submittedName>
</protein>
<evidence type="ECO:0000313" key="7">
    <source>
        <dbReference type="Proteomes" id="UP001345219"/>
    </source>
</evidence>
<evidence type="ECO:0000313" key="6">
    <source>
        <dbReference type="EMBL" id="KAK4779897.1"/>
    </source>
</evidence>
<feature type="signal peptide" evidence="5">
    <location>
        <begin position="1"/>
        <end position="35"/>
    </location>
</feature>
<feature type="region of interest" description="Disordered" evidence="4">
    <location>
        <begin position="80"/>
        <end position="101"/>
    </location>
</feature>
<evidence type="ECO:0000256" key="2">
    <source>
        <dbReference type="ARBA" id="ARBA00022525"/>
    </source>
</evidence>
<keyword evidence="2" id="KW-0964">Secreted</keyword>
<organism evidence="6 7">
    <name type="scientific">Trapa incisa</name>
    <dbReference type="NCBI Taxonomy" id="236973"/>
    <lineage>
        <taxon>Eukaryota</taxon>
        <taxon>Viridiplantae</taxon>
        <taxon>Streptophyta</taxon>
        <taxon>Embryophyta</taxon>
        <taxon>Tracheophyta</taxon>
        <taxon>Spermatophyta</taxon>
        <taxon>Magnoliopsida</taxon>
        <taxon>eudicotyledons</taxon>
        <taxon>Gunneridae</taxon>
        <taxon>Pentapetalae</taxon>
        <taxon>rosids</taxon>
        <taxon>malvids</taxon>
        <taxon>Myrtales</taxon>
        <taxon>Lythraceae</taxon>
        <taxon>Trapa</taxon>
    </lineage>
</organism>
<dbReference type="AlphaFoldDB" id="A0AAN7QV37"/>
<accession>A0AAN7QV37</accession>
<sequence length="101" mass="11067">MAPSSSSALFKASLMIFQLLIIHLICSSLVFAARADPTTSIHHLPVNPETMKRVNHRSPESVTSFRYRVSAFGFLPKATKVPPSGPSKRHNAVVHSTMPNN</sequence>
<dbReference type="PANTHER" id="PTHR33599">
    <property type="entry name" value="PROTEIN IDA-LIKE 5"/>
    <property type="match status" value="1"/>
</dbReference>
<reference evidence="6 7" key="1">
    <citation type="journal article" date="2023" name="Hortic Res">
        <title>Pangenome of water caltrop reveals structural variations and asymmetric subgenome divergence after allopolyploidization.</title>
        <authorList>
            <person name="Zhang X."/>
            <person name="Chen Y."/>
            <person name="Wang L."/>
            <person name="Yuan Y."/>
            <person name="Fang M."/>
            <person name="Shi L."/>
            <person name="Lu R."/>
            <person name="Comes H.P."/>
            <person name="Ma Y."/>
            <person name="Chen Y."/>
            <person name="Huang G."/>
            <person name="Zhou Y."/>
            <person name="Zheng Z."/>
            <person name="Qiu Y."/>
        </authorList>
    </citation>
    <scope>NUCLEOTIDE SEQUENCE [LARGE SCALE GENOMIC DNA]</scope>
    <source>
        <tissue evidence="6">Roots</tissue>
    </source>
</reference>